<dbReference type="UniPathway" id="UPA00219"/>
<feature type="active site" description="Proton donor/acceptor" evidence="7">
    <location>
        <position position="121"/>
    </location>
</feature>
<dbReference type="Gene3D" id="2.40.440.10">
    <property type="entry name" value="L,D-transpeptidase catalytic domain-like"/>
    <property type="match status" value="1"/>
</dbReference>
<keyword evidence="5 7" id="KW-0573">Peptidoglycan synthesis</keyword>
<dbReference type="GO" id="GO:0008360">
    <property type="term" value="P:regulation of cell shape"/>
    <property type="evidence" value="ECO:0007669"/>
    <property type="project" value="UniProtKB-UniRule"/>
</dbReference>
<dbReference type="Pfam" id="PF03734">
    <property type="entry name" value="YkuD"/>
    <property type="match status" value="1"/>
</dbReference>
<evidence type="ECO:0000256" key="1">
    <source>
        <dbReference type="ARBA" id="ARBA00004752"/>
    </source>
</evidence>
<proteinExistence type="inferred from homology"/>
<evidence type="ECO:0000256" key="7">
    <source>
        <dbReference type="PROSITE-ProRule" id="PRU01373"/>
    </source>
</evidence>
<dbReference type="RefSeq" id="WP_067650495.1">
    <property type="nucleotide sequence ID" value="NZ_CP015249.1"/>
</dbReference>
<feature type="signal peptide" evidence="9">
    <location>
        <begin position="1"/>
        <end position="19"/>
    </location>
</feature>
<evidence type="ECO:0000256" key="5">
    <source>
        <dbReference type="ARBA" id="ARBA00022984"/>
    </source>
</evidence>
<evidence type="ECO:0000259" key="10">
    <source>
        <dbReference type="PROSITE" id="PS52029"/>
    </source>
</evidence>
<dbReference type="OrthoDB" id="9809748at2"/>
<accession>A0A160DY68</accession>
<dbReference type="PANTHER" id="PTHR36699">
    <property type="entry name" value="LD-TRANSPEPTIDASE"/>
    <property type="match status" value="1"/>
</dbReference>
<dbReference type="PATRIC" id="fig|1300342.3.peg.3466"/>
<keyword evidence="3" id="KW-0808">Transferase</keyword>
<feature type="active site" description="Nucleophile" evidence="7">
    <location>
        <position position="136"/>
    </location>
</feature>
<dbReference type="PANTHER" id="PTHR36699:SF1">
    <property type="entry name" value="L,D-TRANSPEPTIDASE YAFK-RELATED"/>
    <property type="match status" value="1"/>
</dbReference>
<dbReference type="Proteomes" id="UP000076830">
    <property type="component" value="Chromosome"/>
</dbReference>
<evidence type="ECO:0000256" key="3">
    <source>
        <dbReference type="ARBA" id="ARBA00022679"/>
    </source>
</evidence>
<dbReference type="InterPro" id="IPR038063">
    <property type="entry name" value="Transpep_catalytic_dom"/>
</dbReference>
<feature type="domain" description="L,D-TPase catalytic" evidence="10">
    <location>
        <begin position="31"/>
        <end position="160"/>
    </location>
</feature>
<keyword evidence="12" id="KW-1185">Reference proteome</keyword>
<evidence type="ECO:0000256" key="4">
    <source>
        <dbReference type="ARBA" id="ARBA00022960"/>
    </source>
</evidence>
<feature type="region of interest" description="Disordered" evidence="8">
    <location>
        <begin position="60"/>
        <end position="85"/>
    </location>
</feature>
<evidence type="ECO:0000313" key="12">
    <source>
        <dbReference type="Proteomes" id="UP000076830"/>
    </source>
</evidence>
<dbReference type="CDD" id="cd16913">
    <property type="entry name" value="YkuD_like"/>
    <property type="match status" value="1"/>
</dbReference>
<dbReference type="GO" id="GO:0016740">
    <property type="term" value="F:transferase activity"/>
    <property type="evidence" value="ECO:0007669"/>
    <property type="project" value="UniProtKB-KW"/>
</dbReference>
<comment type="pathway">
    <text evidence="1 7">Cell wall biogenesis; peptidoglycan biosynthesis.</text>
</comment>
<organism evidence="11 12">
    <name type="scientific">Dokdonella koreensis DS-123</name>
    <dbReference type="NCBI Taxonomy" id="1300342"/>
    <lineage>
        <taxon>Bacteria</taxon>
        <taxon>Pseudomonadati</taxon>
        <taxon>Pseudomonadota</taxon>
        <taxon>Gammaproteobacteria</taxon>
        <taxon>Lysobacterales</taxon>
        <taxon>Rhodanobacteraceae</taxon>
        <taxon>Dokdonella</taxon>
    </lineage>
</organism>
<keyword evidence="4 7" id="KW-0133">Cell shape</keyword>
<dbReference type="GO" id="GO:0004180">
    <property type="term" value="F:carboxypeptidase activity"/>
    <property type="evidence" value="ECO:0007669"/>
    <property type="project" value="UniProtKB-ARBA"/>
</dbReference>
<feature type="compositionally biased region" description="Basic and acidic residues" evidence="8">
    <location>
        <begin position="60"/>
        <end position="76"/>
    </location>
</feature>
<comment type="similarity">
    <text evidence="2">Belongs to the YkuD family.</text>
</comment>
<dbReference type="AlphaFoldDB" id="A0A160DY68"/>
<protein>
    <submittedName>
        <fullName evidence="11">ErfK/YbiS/YcfS/YnhG family protein</fullName>
    </submittedName>
</protein>
<sequence length="161" mass="17716">MFRPALVLVLSAAPVAGQAAPDLAPPEQRATRIHVDKSDRRMTLYRGDEAIARYAVRLGDAPHGHKQREGDERTPEGDYTINGRNPNSRFHLSLRISYPSATDRRRAREGGYPPGGDIMIHGGNAGYRAFDWTDGCIAVTNAEMDRVYALVPNGTPIHIDP</sequence>
<dbReference type="GO" id="GO:0009252">
    <property type="term" value="P:peptidoglycan biosynthetic process"/>
    <property type="evidence" value="ECO:0007669"/>
    <property type="project" value="UniProtKB-UniPathway"/>
</dbReference>
<reference evidence="11 12" key="1">
    <citation type="submission" date="2016-04" db="EMBL/GenBank/DDBJ databases">
        <title>Complete genome sequence of Dokdonella koreensis DS-123T.</title>
        <authorList>
            <person name="Kim J.F."/>
            <person name="Lee H."/>
            <person name="Kwak M.-J."/>
        </authorList>
    </citation>
    <scope>NUCLEOTIDE SEQUENCE [LARGE SCALE GENOMIC DNA]</scope>
    <source>
        <strain evidence="11 12">DS-123</strain>
    </source>
</reference>
<dbReference type="GO" id="GO:0071555">
    <property type="term" value="P:cell wall organization"/>
    <property type="evidence" value="ECO:0007669"/>
    <property type="project" value="UniProtKB-UniRule"/>
</dbReference>
<feature type="chain" id="PRO_5007813853" evidence="9">
    <location>
        <begin position="20"/>
        <end position="161"/>
    </location>
</feature>
<name>A0A160DY68_9GAMM</name>
<keyword evidence="9" id="KW-0732">Signal</keyword>
<dbReference type="InterPro" id="IPR005490">
    <property type="entry name" value="LD_TPept_cat_dom"/>
</dbReference>
<evidence type="ECO:0000256" key="6">
    <source>
        <dbReference type="ARBA" id="ARBA00023316"/>
    </source>
</evidence>
<dbReference type="SUPFAM" id="SSF141523">
    <property type="entry name" value="L,D-transpeptidase catalytic domain-like"/>
    <property type="match status" value="1"/>
</dbReference>
<dbReference type="KEGG" id="dko:I596_3546"/>
<evidence type="ECO:0000256" key="9">
    <source>
        <dbReference type="SAM" id="SignalP"/>
    </source>
</evidence>
<gene>
    <name evidence="11" type="ORF">I596_3546</name>
</gene>
<evidence type="ECO:0000256" key="8">
    <source>
        <dbReference type="SAM" id="MobiDB-lite"/>
    </source>
</evidence>
<dbReference type="EMBL" id="CP015249">
    <property type="protein sequence ID" value="ANB19534.1"/>
    <property type="molecule type" value="Genomic_DNA"/>
</dbReference>
<evidence type="ECO:0000256" key="2">
    <source>
        <dbReference type="ARBA" id="ARBA00005992"/>
    </source>
</evidence>
<evidence type="ECO:0000313" key="11">
    <source>
        <dbReference type="EMBL" id="ANB19534.1"/>
    </source>
</evidence>
<dbReference type="PROSITE" id="PS52029">
    <property type="entry name" value="LD_TPASE"/>
    <property type="match status" value="1"/>
</dbReference>
<keyword evidence="6 7" id="KW-0961">Cell wall biogenesis/degradation</keyword>